<dbReference type="OrthoDB" id="2789670at2759"/>
<evidence type="ECO:0008006" key="12">
    <source>
        <dbReference type="Google" id="ProtNLM"/>
    </source>
</evidence>
<dbReference type="PRINTS" id="PR00463">
    <property type="entry name" value="EP450I"/>
</dbReference>
<dbReference type="Proteomes" id="UP000188318">
    <property type="component" value="Unassembled WGS sequence"/>
</dbReference>
<evidence type="ECO:0000256" key="4">
    <source>
        <dbReference type="ARBA" id="ARBA00022723"/>
    </source>
</evidence>
<keyword evidence="4 8" id="KW-0479">Metal-binding</keyword>
<dbReference type="InterPro" id="IPR017972">
    <property type="entry name" value="Cyt_P450_CS"/>
</dbReference>
<keyword evidence="3 8" id="KW-0349">Heme</keyword>
<dbReference type="CDD" id="cd11065">
    <property type="entry name" value="CYP64-like"/>
    <property type="match status" value="1"/>
</dbReference>
<dbReference type="PROSITE" id="PS00086">
    <property type="entry name" value="CYTOCHROME_P450"/>
    <property type="match status" value="1"/>
</dbReference>
<evidence type="ECO:0000313" key="11">
    <source>
        <dbReference type="Proteomes" id="UP000188318"/>
    </source>
</evidence>
<keyword evidence="6 8" id="KW-0408">Iron</keyword>
<dbReference type="InterPro" id="IPR002401">
    <property type="entry name" value="Cyt_P450_E_grp-I"/>
</dbReference>
<dbReference type="SUPFAM" id="SSF48264">
    <property type="entry name" value="Cytochrome P450"/>
    <property type="match status" value="1"/>
</dbReference>
<dbReference type="PANTHER" id="PTHR46300:SF7">
    <property type="entry name" value="P450, PUTATIVE (EUROFUNG)-RELATED"/>
    <property type="match status" value="1"/>
</dbReference>
<sequence length="528" mass="59391">MSLLMRAIVALAGFYFLKSFLTRKKLPAPLPPGPKPSPFIGNLRDLPSPGEHDWLHWYKHKELYGPISSVTVFGETLIILNDAQLAVELLEKRSVIYSDRPSGHFTEMAGFGDVLTTKNNNDYRVRAQRKLFRQQIGSNASVARFNPIQEAEVGRFLIRVLDNPGDLRDHIRKEAGAIILKLAYGYTVEPHGQDPLVDLVNRAMGDFTESLLPGTWIVDFVPLLKHLPIWFPGATFLRTARAFREVARAWGSQPYEFVRQQMSQKKHAPSYLSGLVEKDGFPEPGSREENVIKWSAAAIFGGGSDTTISTMGALFLAMALYPDVQRKAQEEIDRVVGTGRLPGYADRDNLPYIDAMVKEALRWHSVLPMGVAHASMEEDMCGGYFIPKGSQILPNQWAFTHDPTVYPDPMAFKPERFLASESHVPERDPRLLAFGFGRRVCPGRTLADSNIYLSLVQSLAVFRIKKPIKDGKEVEVKLEVLPGLLSHVAPYELEIKPRSQQHEALIRAVEAKYPWEKGHAEELSQVKW</sequence>
<dbReference type="Gene3D" id="1.10.630.10">
    <property type="entry name" value="Cytochrome P450"/>
    <property type="match status" value="1"/>
</dbReference>
<evidence type="ECO:0000256" key="6">
    <source>
        <dbReference type="ARBA" id="ARBA00023004"/>
    </source>
</evidence>
<evidence type="ECO:0000313" key="10">
    <source>
        <dbReference type="EMBL" id="OOF95350.1"/>
    </source>
</evidence>
<protein>
    <recommendedName>
        <fullName evidence="12">O-methylsterigmatocystin oxidoreductase</fullName>
    </recommendedName>
</protein>
<dbReference type="AlphaFoldDB" id="A0A1R3RLK2"/>
<dbReference type="PRINTS" id="PR00385">
    <property type="entry name" value="P450"/>
</dbReference>
<comment type="cofactor">
    <cofactor evidence="1 8">
        <name>heme</name>
        <dbReference type="ChEBI" id="CHEBI:30413"/>
    </cofactor>
</comment>
<evidence type="ECO:0000256" key="8">
    <source>
        <dbReference type="PIRSR" id="PIRSR602401-1"/>
    </source>
</evidence>
<gene>
    <name evidence="10" type="ORF">ASPCADRAFT_207823</name>
</gene>
<keyword evidence="7 9" id="KW-0503">Monooxygenase</keyword>
<feature type="binding site" description="axial binding residue" evidence="8">
    <location>
        <position position="441"/>
    </location>
    <ligand>
        <name>heme</name>
        <dbReference type="ChEBI" id="CHEBI:30413"/>
    </ligand>
    <ligandPart>
        <name>Fe</name>
        <dbReference type="ChEBI" id="CHEBI:18248"/>
    </ligandPart>
</feature>
<dbReference type="GO" id="GO:0004497">
    <property type="term" value="F:monooxygenase activity"/>
    <property type="evidence" value="ECO:0007669"/>
    <property type="project" value="UniProtKB-KW"/>
</dbReference>
<dbReference type="GO" id="GO:0020037">
    <property type="term" value="F:heme binding"/>
    <property type="evidence" value="ECO:0007669"/>
    <property type="project" value="InterPro"/>
</dbReference>
<dbReference type="PANTHER" id="PTHR46300">
    <property type="entry name" value="P450, PUTATIVE (EUROFUNG)-RELATED-RELATED"/>
    <property type="match status" value="1"/>
</dbReference>
<name>A0A1R3RLK2_ASPC5</name>
<evidence type="ECO:0000256" key="1">
    <source>
        <dbReference type="ARBA" id="ARBA00001971"/>
    </source>
</evidence>
<organism evidence="10 11">
    <name type="scientific">Aspergillus carbonarius (strain ITEM 5010)</name>
    <dbReference type="NCBI Taxonomy" id="602072"/>
    <lineage>
        <taxon>Eukaryota</taxon>
        <taxon>Fungi</taxon>
        <taxon>Dikarya</taxon>
        <taxon>Ascomycota</taxon>
        <taxon>Pezizomycotina</taxon>
        <taxon>Eurotiomycetes</taxon>
        <taxon>Eurotiomycetidae</taxon>
        <taxon>Eurotiales</taxon>
        <taxon>Aspergillaceae</taxon>
        <taxon>Aspergillus</taxon>
        <taxon>Aspergillus subgen. Circumdati</taxon>
    </lineage>
</organism>
<accession>A0A1R3RLK2</accession>
<comment type="similarity">
    <text evidence="2 9">Belongs to the cytochrome P450 family.</text>
</comment>
<dbReference type="InterPro" id="IPR036396">
    <property type="entry name" value="Cyt_P450_sf"/>
</dbReference>
<evidence type="ECO:0000256" key="7">
    <source>
        <dbReference type="ARBA" id="ARBA00023033"/>
    </source>
</evidence>
<dbReference type="GO" id="GO:0016705">
    <property type="term" value="F:oxidoreductase activity, acting on paired donors, with incorporation or reduction of molecular oxygen"/>
    <property type="evidence" value="ECO:0007669"/>
    <property type="project" value="InterPro"/>
</dbReference>
<reference evidence="11" key="1">
    <citation type="journal article" date="2017" name="Genome Biol.">
        <title>Comparative genomics reveals high biological diversity and specific adaptations in the industrially and medically important fungal genus Aspergillus.</title>
        <authorList>
            <person name="de Vries R.P."/>
            <person name="Riley R."/>
            <person name="Wiebenga A."/>
            <person name="Aguilar-Osorio G."/>
            <person name="Amillis S."/>
            <person name="Uchima C.A."/>
            <person name="Anderluh G."/>
            <person name="Asadollahi M."/>
            <person name="Askin M."/>
            <person name="Barry K."/>
            <person name="Battaglia E."/>
            <person name="Bayram O."/>
            <person name="Benocci T."/>
            <person name="Braus-Stromeyer S.A."/>
            <person name="Caldana C."/>
            <person name="Canovas D."/>
            <person name="Cerqueira G.C."/>
            <person name="Chen F."/>
            <person name="Chen W."/>
            <person name="Choi C."/>
            <person name="Clum A."/>
            <person name="Dos Santos R.A."/>
            <person name="Damasio A.R."/>
            <person name="Diallinas G."/>
            <person name="Emri T."/>
            <person name="Fekete E."/>
            <person name="Flipphi M."/>
            <person name="Freyberg S."/>
            <person name="Gallo A."/>
            <person name="Gournas C."/>
            <person name="Habgood R."/>
            <person name="Hainaut M."/>
            <person name="Harispe M.L."/>
            <person name="Henrissat B."/>
            <person name="Hilden K.S."/>
            <person name="Hope R."/>
            <person name="Hossain A."/>
            <person name="Karabika E."/>
            <person name="Karaffa L."/>
            <person name="Karanyi Z."/>
            <person name="Krasevec N."/>
            <person name="Kuo A."/>
            <person name="Kusch H."/>
            <person name="LaButti K."/>
            <person name="Lagendijk E.L."/>
            <person name="Lapidus A."/>
            <person name="Levasseur A."/>
            <person name="Lindquist E."/>
            <person name="Lipzen A."/>
            <person name="Logrieco A.F."/>
            <person name="MacCabe A."/>
            <person name="Maekelae M.R."/>
            <person name="Malavazi I."/>
            <person name="Melin P."/>
            <person name="Meyer V."/>
            <person name="Mielnichuk N."/>
            <person name="Miskei M."/>
            <person name="Molnar A.P."/>
            <person name="Mule G."/>
            <person name="Ngan C.Y."/>
            <person name="Orejas M."/>
            <person name="Orosz E."/>
            <person name="Ouedraogo J.P."/>
            <person name="Overkamp K.M."/>
            <person name="Park H.-S."/>
            <person name="Perrone G."/>
            <person name="Piumi F."/>
            <person name="Punt P.J."/>
            <person name="Ram A.F."/>
            <person name="Ramon A."/>
            <person name="Rauscher S."/>
            <person name="Record E."/>
            <person name="Riano-Pachon D.M."/>
            <person name="Robert V."/>
            <person name="Roehrig J."/>
            <person name="Ruller R."/>
            <person name="Salamov A."/>
            <person name="Salih N.S."/>
            <person name="Samson R.A."/>
            <person name="Sandor E."/>
            <person name="Sanguinetti M."/>
            <person name="Schuetze T."/>
            <person name="Sepcic K."/>
            <person name="Shelest E."/>
            <person name="Sherlock G."/>
            <person name="Sophianopoulou V."/>
            <person name="Squina F.M."/>
            <person name="Sun H."/>
            <person name="Susca A."/>
            <person name="Todd R.B."/>
            <person name="Tsang A."/>
            <person name="Unkles S.E."/>
            <person name="van de Wiele N."/>
            <person name="van Rossen-Uffink D."/>
            <person name="Oliveira J.V."/>
            <person name="Vesth T.C."/>
            <person name="Visser J."/>
            <person name="Yu J.-H."/>
            <person name="Zhou M."/>
            <person name="Andersen M.R."/>
            <person name="Archer D.B."/>
            <person name="Baker S.E."/>
            <person name="Benoit I."/>
            <person name="Brakhage A.A."/>
            <person name="Braus G.H."/>
            <person name="Fischer R."/>
            <person name="Frisvad J.C."/>
            <person name="Goldman G.H."/>
            <person name="Houbraken J."/>
            <person name="Oakley B."/>
            <person name="Pocsi I."/>
            <person name="Scazzocchio C."/>
            <person name="Seiboth B."/>
            <person name="vanKuyk P.A."/>
            <person name="Wortman J."/>
            <person name="Dyer P.S."/>
            <person name="Grigoriev I.V."/>
        </authorList>
    </citation>
    <scope>NUCLEOTIDE SEQUENCE [LARGE SCALE GENOMIC DNA]</scope>
    <source>
        <strain evidence="11">ITEM 5010</strain>
    </source>
</reference>
<keyword evidence="11" id="KW-1185">Reference proteome</keyword>
<dbReference type="STRING" id="602072.A0A1R3RLK2"/>
<dbReference type="VEuPathDB" id="FungiDB:ASPCADRAFT_207823"/>
<evidence type="ECO:0000256" key="9">
    <source>
        <dbReference type="RuleBase" id="RU000461"/>
    </source>
</evidence>
<dbReference type="InterPro" id="IPR001128">
    <property type="entry name" value="Cyt_P450"/>
</dbReference>
<dbReference type="GO" id="GO:0005506">
    <property type="term" value="F:iron ion binding"/>
    <property type="evidence" value="ECO:0007669"/>
    <property type="project" value="InterPro"/>
</dbReference>
<dbReference type="InterPro" id="IPR050364">
    <property type="entry name" value="Cytochrome_P450_fung"/>
</dbReference>
<proteinExistence type="inferred from homology"/>
<dbReference type="EMBL" id="KV907500">
    <property type="protein sequence ID" value="OOF95350.1"/>
    <property type="molecule type" value="Genomic_DNA"/>
</dbReference>
<dbReference type="OMA" id="FDCMDFT"/>
<dbReference type="Pfam" id="PF00067">
    <property type="entry name" value="p450"/>
    <property type="match status" value="1"/>
</dbReference>
<keyword evidence="5 9" id="KW-0560">Oxidoreductase</keyword>
<evidence type="ECO:0000256" key="3">
    <source>
        <dbReference type="ARBA" id="ARBA00022617"/>
    </source>
</evidence>
<evidence type="ECO:0000256" key="2">
    <source>
        <dbReference type="ARBA" id="ARBA00010617"/>
    </source>
</evidence>
<evidence type="ECO:0000256" key="5">
    <source>
        <dbReference type="ARBA" id="ARBA00023002"/>
    </source>
</evidence>